<evidence type="ECO:0000313" key="2">
    <source>
        <dbReference type="EMBL" id="TWP45958.1"/>
    </source>
</evidence>
<dbReference type="Proteomes" id="UP000316639">
    <property type="component" value="Unassembled WGS sequence"/>
</dbReference>
<dbReference type="AlphaFoldDB" id="A0A563EHP8"/>
<dbReference type="PANTHER" id="PTHR30121">
    <property type="entry name" value="UNCHARACTERIZED PROTEIN YJGR-RELATED"/>
    <property type="match status" value="1"/>
</dbReference>
<protein>
    <recommendedName>
        <fullName evidence="1">Type IV secretion system coupling protein TraD DNA-binding domain-containing protein</fullName>
    </recommendedName>
</protein>
<accession>A0A563EHP8</accession>
<reference evidence="2 3" key="1">
    <citation type="submission" date="2019-07" db="EMBL/GenBank/DDBJ databases">
        <title>Lentzea xizangensis sp. nov., isolated from Qinghai-Tibetan Plateau Soils.</title>
        <authorList>
            <person name="Huang J."/>
        </authorList>
    </citation>
    <scope>NUCLEOTIDE SEQUENCE [LARGE SCALE GENOMIC DNA]</scope>
    <source>
        <strain evidence="2 3">FXJ1.1311</strain>
    </source>
</reference>
<dbReference type="CDD" id="cd01127">
    <property type="entry name" value="TrwB_TraG_TraD_VirD4"/>
    <property type="match status" value="1"/>
</dbReference>
<dbReference type="SUPFAM" id="SSF52540">
    <property type="entry name" value="P-loop containing nucleoside triphosphate hydrolases"/>
    <property type="match status" value="1"/>
</dbReference>
<dbReference type="RefSeq" id="WP_146359149.1">
    <property type="nucleotide sequence ID" value="NZ_VOBR01000037.1"/>
</dbReference>
<dbReference type="EMBL" id="VOBR01000037">
    <property type="protein sequence ID" value="TWP45958.1"/>
    <property type="molecule type" value="Genomic_DNA"/>
</dbReference>
<name>A0A563EHP8_9PSEU</name>
<feature type="domain" description="Type IV secretion system coupling protein TraD DNA-binding" evidence="1">
    <location>
        <begin position="541"/>
        <end position="635"/>
    </location>
</feature>
<sequence length="723" mass="77719">MIEVGASSPYKCYQLTFPADLDAGRVMAWLHTVVGTLLAGSAGLFTLPTIVLEVIADDRGLQHQLRVPPGWADDFVRPLRALVPGITVTPSSTLVDRSWGEAVELGARSPAGRLNALSSEHLTAGLLSSLQGLGRGEVVVLQWVLAPARGQNPPIKGNVGVPEAFGFHASGKGAKADRSAKPEAPNLLGVLRVATEAESASRARQLLGQVRAALGSAINMGTRITKRPSLSKSALRRRVVEGSGLLLFPARILVPELVGLIGWPIGSPHVAGLQQGRTRQLAAPASVPRAGRVIGTSNFPGAERPVALSYKEAVKHLHVLGPTGVGKTTLLANMAAQDMEQGYGVMVLESKGDLFNAVLDRVPRNRINDVIVLDVNDTGMPVGFNILNSGSSASAIDELSSLITGMYGENGVYAPMLMYFGLHALAATPGSTFIDLPTMLTPQSPEESAWREDVVRRVKNPNVRQFWQRYLNDSRKDQDRMTAPVHNRIWQLAVRPEIRNIIGQSTSSFTFEEVLRDNKILLINLTGVRVGEQTAGLVGTLLMNALYSAARTVKKKRPSFLYLDEFQDFINLPVPAADMLAKLRSFGLGLVLAHQDLDQLAKVRGLEQAVLANARSKVVFQTSARDARAMQREFGRLVSEDDFINLGAFEAIARIATDAGVSPPITIATAPPSKTTGIGRAAKAASRAKYGRPVAEVEAEIDARRRVAVKKPTKPNLGTQKWG</sequence>
<dbReference type="Gene3D" id="3.40.50.300">
    <property type="entry name" value="P-loop containing nucleotide triphosphate hydrolases"/>
    <property type="match status" value="2"/>
</dbReference>
<comment type="caution">
    <text evidence="2">The sequence shown here is derived from an EMBL/GenBank/DDBJ whole genome shotgun (WGS) entry which is preliminary data.</text>
</comment>
<dbReference type="OrthoDB" id="3258326at2"/>
<dbReference type="PANTHER" id="PTHR30121:SF11">
    <property type="entry name" value="AAA+ ATPASE DOMAIN-CONTAINING PROTEIN"/>
    <property type="match status" value="1"/>
</dbReference>
<dbReference type="Pfam" id="PF10412">
    <property type="entry name" value="TrwB_AAD_bind"/>
    <property type="match status" value="1"/>
</dbReference>
<keyword evidence="3" id="KW-1185">Reference proteome</keyword>
<evidence type="ECO:0000259" key="1">
    <source>
        <dbReference type="Pfam" id="PF10412"/>
    </source>
</evidence>
<organism evidence="2 3">
    <name type="scientific">Lentzea tibetensis</name>
    <dbReference type="NCBI Taxonomy" id="2591470"/>
    <lineage>
        <taxon>Bacteria</taxon>
        <taxon>Bacillati</taxon>
        <taxon>Actinomycetota</taxon>
        <taxon>Actinomycetes</taxon>
        <taxon>Pseudonocardiales</taxon>
        <taxon>Pseudonocardiaceae</taxon>
        <taxon>Lentzea</taxon>
    </lineage>
</organism>
<gene>
    <name evidence="2" type="ORF">FKR81_37695</name>
</gene>
<proteinExistence type="predicted"/>
<dbReference type="InterPro" id="IPR027417">
    <property type="entry name" value="P-loop_NTPase"/>
</dbReference>
<evidence type="ECO:0000313" key="3">
    <source>
        <dbReference type="Proteomes" id="UP000316639"/>
    </source>
</evidence>
<dbReference type="InterPro" id="IPR051162">
    <property type="entry name" value="T4SS_component"/>
</dbReference>
<dbReference type="InterPro" id="IPR019476">
    <property type="entry name" value="T4SS_TraD_DNA-bd"/>
</dbReference>